<proteinExistence type="predicted"/>
<evidence type="ECO:0000313" key="1">
    <source>
        <dbReference type="EMBL" id="MIE73099.1"/>
    </source>
</evidence>
<accession>A0A6C8Y6L2</accession>
<name>A0A6C8Y6L2_SALDZ</name>
<reference evidence="1" key="1">
    <citation type="submission" date="2018-08" db="EMBL/GenBank/DDBJ databases">
        <authorList>
            <consortium name="GenomeTrakr network: Whole genome sequencing for foodborne pathogen traceback"/>
        </authorList>
    </citation>
    <scope>NUCLEOTIDE SEQUENCE [LARGE SCALE GENOMIC DNA]</scope>
    <source>
        <strain evidence="1">FMA0132</strain>
    </source>
</reference>
<gene>
    <name evidence="1" type="ORF">EL06_28030</name>
</gene>
<sequence length="119" mass="13881">MSDLDIEKIGRYYANLLCKQSALSHNFKFLAYVIINCQTEEFLCGADLSREDYSFKAWSPLPDMAYRFESFKSVSDAFIDLSDEGCHVNIGFLFESSRQFQLLSFEDKPQIRRNSDRIH</sequence>
<comment type="caution">
    <text evidence="1">The sequence shown here is derived from an EMBL/GenBank/DDBJ whole genome shotgun (WGS) entry which is preliminary data.</text>
</comment>
<dbReference type="EMBL" id="RSHK01000067">
    <property type="protein sequence ID" value="MIE73099.1"/>
    <property type="molecule type" value="Genomic_DNA"/>
</dbReference>
<dbReference type="AlphaFoldDB" id="A0A6C8Y6L2"/>
<dbReference type="Proteomes" id="UP000885362">
    <property type="component" value="Unassembled WGS sequence"/>
</dbReference>
<organism evidence="1">
    <name type="scientific">Salmonella diarizonae</name>
    <dbReference type="NCBI Taxonomy" id="59204"/>
    <lineage>
        <taxon>Bacteria</taxon>
        <taxon>Pseudomonadati</taxon>
        <taxon>Pseudomonadota</taxon>
        <taxon>Gammaproteobacteria</taxon>
        <taxon>Enterobacterales</taxon>
        <taxon>Enterobacteriaceae</taxon>
        <taxon>Salmonella</taxon>
    </lineage>
</organism>
<protein>
    <submittedName>
        <fullName evidence="1">Uncharacterized protein</fullName>
    </submittedName>
</protein>